<evidence type="ECO:0000256" key="4">
    <source>
        <dbReference type="SAM" id="MobiDB-lite"/>
    </source>
</evidence>
<keyword evidence="5" id="KW-0812">Transmembrane</keyword>
<feature type="transmembrane region" description="Helical" evidence="5">
    <location>
        <begin position="150"/>
        <end position="169"/>
    </location>
</feature>
<dbReference type="Gene3D" id="1.20.5.1930">
    <property type="match status" value="1"/>
</dbReference>
<feature type="region of interest" description="Disordered" evidence="4">
    <location>
        <begin position="390"/>
        <end position="420"/>
    </location>
</feature>
<dbReference type="Pfam" id="PF07730">
    <property type="entry name" value="HisKA_3"/>
    <property type="match status" value="1"/>
</dbReference>
<evidence type="ECO:0000259" key="6">
    <source>
        <dbReference type="Pfam" id="PF07730"/>
    </source>
</evidence>
<protein>
    <submittedName>
        <fullName evidence="7">Sensor histidine kinase</fullName>
    </submittedName>
</protein>
<dbReference type="PANTHER" id="PTHR24421:SF63">
    <property type="entry name" value="SENSOR HISTIDINE KINASE DESK"/>
    <property type="match status" value="1"/>
</dbReference>
<accession>A0A5B0BP58</accession>
<keyword evidence="5" id="KW-0472">Membrane</keyword>
<gene>
    <name evidence="7" type="ORF">FGF04_00705</name>
</gene>
<evidence type="ECO:0000313" key="8">
    <source>
        <dbReference type="Proteomes" id="UP000324965"/>
    </source>
</evidence>
<dbReference type="AlphaFoldDB" id="A0A5B0BP58"/>
<keyword evidence="3" id="KW-0902">Two-component regulatory system</keyword>
<dbReference type="InterPro" id="IPR036890">
    <property type="entry name" value="HATPase_C_sf"/>
</dbReference>
<dbReference type="EMBL" id="VDFC01000004">
    <property type="protein sequence ID" value="KAA0942789.1"/>
    <property type="molecule type" value="Genomic_DNA"/>
</dbReference>
<feature type="compositionally biased region" description="Low complexity" evidence="4">
    <location>
        <begin position="390"/>
        <end position="413"/>
    </location>
</feature>
<dbReference type="GO" id="GO:0000155">
    <property type="term" value="F:phosphorelay sensor kinase activity"/>
    <property type="evidence" value="ECO:0007669"/>
    <property type="project" value="InterPro"/>
</dbReference>
<keyword evidence="2 7" id="KW-0418">Kinase</keyword>
<feature type="transmembrane region" description="Helical" evidence="5">
    <location>
        <begin position="122"/>
        <end position="141"/>
    </location>
</feature>
<dbReference type="PANTHER" id="PTHR24421">
    <property type="entry name" value="NITRATE/NITRITE SENSOR PROTEIN NARX-RELATED"/>
    <property type="match status" value="1"/>
</dbReference>
<evidence type="ECO:0000256" key="2">
    <source>
        <dbReference type="ARBA" id="ARBA00022777"/>
    </source>
</evidence>
<keyword evidence="5" id="KW-1133">Transmembrane helix</keyword>
<dbReference type="Gene3D" id="3.30.565.10">
    <property type="entry name" value="Histidine kinase-like ATPase, C-terminal domain"/>
    <property type="match status" value="1"/>
</dbReference>
<dbReference type="OrthoDB" id="5241784at2"/>
<name>A0A5B0BP58_9ACTN</name>
<evidence type="ECO:0000313" key="7">
    <source>
        <dbReference type="EMBL" id="KAA0942789.1"/>
    </source>
</evidence>
<dbReference type="InterPro" id="IPR011712">
    <property type="entry name" value="Sig_transdc_His_kin_sub3_dim/P"/>
</dbReference>
<proteinExistence type="predicted"/>
<feature type="transmembrane region" description="Helical" evidence="5">
    <location>
        <begin position="26"/>
        <end position="44"/>
    </location>
</feature>
<organism evidence="7 8">
    <name type="scientific">Streptomyces apricus</name>
    <dbReference type="NCBI Taxonomy" id="1828112"/>
    <lineage>
        <taxon>Bacteria</taxon>
        <taxon>Bacillati</taxon>
        <taxon>Actinomycetota</taxon>
        <taxon>Actinomycetes</taxon>
        <taxon>Kitasatosporales</taxon>
        <taxon>Streptomycetaceae</taxon>
        <taxon>Streptomyces</taxon>
    </lineage>
</organism>
<evidence type="ECO:0000256" key="5">
    <source>
        <dbReference type="SAM" id="Phobius"/>
    </source>
</evidence>
<comment type="caution">
    <text evidence="7">The sequence shown here is derived from an EMBL/GenBank/DDBJ whole genome shotgun (WGS) entry which is preliminary data.</text>
</comment>
<reference evidence="7 8" key="1">
    <citation type="submission" date="2019-05" db="EMBL/GenBank/DDBJ databases">
        <authorList>
            <person name="Hariharan J."/>
            <person name="Choudoir M.J."/>
            <person name="Diebold P."/>
            <person name="Panke-Buisse K."/>
            <person name="Buckley D.H."/>
        </authorList>
    </citation>
    <scope>NUCLEOTIDE SEQUENCE [LARGE SCALE GENOMIC DNA]</scope>
    <source>
        <strain evidence="7 8">SUN51</strain>
    </source>
</reference>
<keyword evidence="8" id="KW-1185">Reference proteome</keyword>
<feature type="transmembrane region" description="Helical" evidence="5">
    <location>
        <begin position="79"/>
        <end position="102"/>
    </location>
</feature>
<dbReference type="Proteomes" id="UP000324965">
    <property type="component" value="Unassembled WGS sequence"/>
</dbReference>
<feature type="transmembrane region" description="Helical" evidence="5">
    <location>
        <begin position="50"/>
        <end position="67"/>
    </location>
</feature>
<keyword evidence="1" id="KW-0808">Transferase</keyword>
<evidence type="ECO:0000256" key="3">
    <source>
        <dbReference type="ARBA" id="ARBA00023012"/>
    </source>
</evidence>
<dbReference type="RefSeq" id="WP_149509202.1">
    <property type="nucleotide sequence ID" value="NZ_VDFC01000004.1"/>
</dbReference>
<sequence>MEAPGGTGRRGVPRHSDVTRDRLRRLNLVMLLPPLAAAGALCVALDAETWWQAAVLGAGVAAALVAFERWTAGRLRQVALPCLAVTGAVWAFGVVADCGTAFYGLTIVGSHVVSQLPRRRGAAAFGLLAYVIAVGLARLLVTTDVLAGELALFVLIPAGVTGVLTGLMFPNQRFYGLVAELEASRDREAELAVARERVRFAGDLHDIQGHTLHVVKLKVALARKLVHSDPARVEQELREIHALVGDTITQTKELAHAQRRLNLSAELENAKNLFEAAGIRVHVDRGPETDARRSELLGQVLRETTTNILRHAQAASVRISLSATGITIVNDGAREGPLPELRGLSALRRRVAEDGGELAVEQRNGWFLTAAGFPHPHPDAAWTATRAATRATTRAATQETAPTAAPTVAPTADAPRKEGR</sequence>
<dbReference type="GO" id="GO:0016020">
    <property type="term" value="C:membrane"/>
    <property type="evidence" value="ECO:0007669"/>
    <property type="project" value="InterPro"/>
</dbReference>
<dbReference type="InterPro" id="IPR050482">
    <property type="entry name" value="Sensor_HK_TwoCompSys"/>
</dbReference>
<dbReference type="GO" id="GO:0046983">
    <property type="term" value="F:protein dimerization activity"/>
    <property type="evidence" value="ECO:0007669"/>
    <property type="project" value="InterPro"/>
</dbReference>
<feature type="domain" description="Signal transduction histidine kinase subgroup 3 dimerisation and phosphoacceptor" evidence="6">
    <location>
        <begin position="196"/>
        <end position="259"/>
    </location>
</feature>
<evidence type="ECO:0000256" key="1">
    <source>
        <dbReference type="ARBA" id="ARBA00022679"/>
    </source>
</evidence>